<feature type="compositionally biased region" description="Basic and acidic residues" evidence="1">
    <location>
        <begin position="493"/>
        <end position="585"/>
    </location>
</feature>
<dbReference type="PANTHER" id="PTHR28298:SF1">
    <property type="entry name" value="EISOSOME PROTEIN 1"/>
    <property type="match status" value="1"/>
</dbReference>
<feature type="region of interest" description="Disordered" evidence="1">
    <location>
        <begin position="493"/>
        <end position="645"/>
    </location>
</feature>
<dbReference type="EMBL" id="JBANMG010000006">
    <property type="protein sequence ID" value="KAK6952264.1"/>
    <property type="molecule type" value="Genomic_DNA"/>
</dbReference>
<reference evidence="2 3" key="1">
    <citation type="journal article" date="2024" name="Front Chem Biol">
        <title>Unveiling the potential of Daldinia eschscholtzii MFLUCC 19-0629 through bioactivity and bioinformatics studies for enhanced sustainable agriculture production.</title>
        <authorList>
            <person name="Brooks S."/>
            <person name="Weaver J.A."/>
            <person name="Klomchit A."/>
            <person name="Alharthi S.A."/>
            <person name="Onlamun T."/>
            <person name="Nurani R."/>
            <person name="Vong T.K."/>
            <person name="Alberti F."/>
            <person name="Greco C."/>
        </authorList>
    </citation>
    <scope>NUCLEOTIDE SEQUENCE [LARGE SCALE GENOMIC DNA]</scope>
    <source>
        <strain evidence="2">MFLUCC 19-0629</strain>
    </source>
</reference>
<dbReference type="Proteomes" id="UP001369815">
    <property type="component" value="Unassembled WGS sequence"/>
</dbReference>
<dbReference type="GO" id="GO:0070941">
    <property type="term" value="P:eisosome assembly"/>
    <property type="evidence" value="ECO:0007669"/>
    <property type="project" value="TreeGrafter"/>
</dbReference>
<proteinExistence type="predicted"/>
<accession>A0AAX6MIE5</accession>
<name>A0AAX6MIE5_9PEZI</name>
<feature type="compositionally biased region" description="Basic and acidic residues" evidence="1">
    <location>
        <begin position="735"/>
        <end position="745"/>
    </location>
</feature>
<evidence type="ECO:0000256" key="1">
    <source>
        <dbReference type="SAM" id="MobiDB-lite"/>
    </source>
</evidence>
<dbReference type="PANTHER" id="PTHR28298">
    <property type="entry name" value="EISOSOME PROTEIN 1"/>
    <property type="match status" value="1"/>
</dbReference>
<feature type="compositionally biased region" description="Acidic residues" evidence="1">
    <location>
        <begin position="615"/>
        <end position="624"/>
    </location>
</feature>
<dbReference type="AlphaFoldDB" id="A0AAX6MIE5"/>
<feature type="compositionally biased region" description="Polar residues" evidence="1">
    <location>
        <begin position="1"/>
        <end position="10"/>
    </location>
</feature>
<gene>
    <name evidence="2" type="ORF">Daesc_006799</name>
</gene>
<sequence>MATTNETETQGGLGRQLPDDDTKSIVHSGKLIYAKPQDLPSYPSIGLSEKGSAASAAAALGWVSNTSPELWKPDKSAPASAAAVMAKDYKLSPAWEPVPSQHSAKAALLASQSAMTATKPVKSTTPDPGHSAANLAFRSDRSVPGSAHGSPLERQRSLLAAKGAMANRQRAKSSPIPKESYPDEANAAANALSAATRAHRPIRSPAISETSEKAGSVPYTNMNRQMFTSRPPVKPEVDEQKRADVLHASAVAMAKKMYNQQQKMIDAKKAHDNANLAQEHHDALSSVSDDAQPIQLTTLQDAAYKQAQARLAKMHEEHFKGREYQEYYGAKPLNRRFSIRGKLRKRASSDGDVIEDRRRSQQIRQQMSLFSSKISEVDDKKRQQDQEVLLAAAQRNVHERLKGMDERISAETGMVHPSSPTQWEMKAHAIAQAKAEQRLGRGHGKIDIGAGKYMSQDDIDAIAAARVKPVLDEINEKIEEEQARQTELRLEMEKKKEEEEIEKARQKEIHDINKRLKEQDKQEQKERKAEEKHEAKVRKEGEKAAKAEQKHEAKAKKEEDRAAKAEQKRLAKTEKRRSTAERSGDSQDEPEPARGTVVMNTAGQPVSVPPPPEPEYADAEDGVVDQESGSPGEGQSKGGVKTWFKNRFSRGAKHADEKGKAVERGFIGGAALTGIESSASMDNRSASVRAVAVAGRGRTGGPEDEATGAVSPMSSSSDDDDDDGDGSGGSGGNEYSREEARDRPRTALTPPRPFRSSVASQSPSRDSKFVEMV</sequence>
<feature type="region of interest" description="Disordered" evidence="1">
    <location>
        <begin position="692"/>
        <end position="773"/>
    </location>
</feature>
<feature type="region of interest" description="Disordered" evidence="1">
    <location>
        <begin position="1"/>
        <end position="23"/>
    </location>
</feature>
<dbReference type="Pfam" id="PF12757">
    <property type="entry name" value="Eisosome1"/>
    <property type="match status" value="1"/>
</dbReference>
<protein>
    <recommendedName>
        <fullName evidence="4">Eisosome protein 1</fullName>
    </recommendedName>
</protein>
<evidence type="ECO:0008006" key="4">
    <source>
        <dbReference type="Google" id="ProtNLM"/>
    </source>
</evidence>
<keyword evidence="3" id="KW-1185">Reference proteome</keyword>
<feature type="region of interest" description="Disordered" evidence="1">
    <location>
        <begin position="117"/>
        <end position="185"/>
    </location>
</feature>
<evidence type="ECO:0000313" key="3">
    <source>
        <dbReference type="Proteomes" id="UP001369815"/>
    </source>
</evidence>
<organism evidence="2 3">
    <name type="scientific">Daldinia eschscholtzii</name>
    <dbReference type="NCBI Taxonomy" id="292717"/>
    <lineage>
        <taxon>Eukaryota</taxon>
        <taxon>Fungi</taxon>
        <taxon>Dikarya</taxon>
        <taxon>Ascomycota</taxon>
        <taxon>Pezizomycotina</taxon>
        <taxon>Sordariomycetes</taxon>
        <taxon>Xylariomycetidae</taxon>
        <taxon>Xylariales</taxon>
        <taxon>Hypoxylaceae</taxon>
        <taxon>Daldinia</taxon>
    </lineage>
</organism>
<dbReference type="InterPro" id="IPR024527">
    <property type="entry name" value="Eisosome1"/>
</dbReference>
<evidence type="ECO:0000313" key="2">
    <source>
        <dbReference type="EMBL" id="KAK6952264.1"/>
    </source>
</evidence>
<comment type="caution">
    <text evidence="2">The sequence shown here is derived from an EMBL/GenBank/DDBJ whole genome shotgun (WGS) entry which is preliminary data.</text>
</comment>